<dbReference type="KEGG" id="cyc:PCC7424_2738"/>
<dbReference type="InterPro" id="IPR035965">
    <property type="entry name" value="PAS-like_dom_sf"/>
</dbReference>
<dbReference type="PROSITE" id="PS50112">
    <property type="entry name" value="PAS"/>
    <property type="match status" value="1"/>
</dbReference>
<dbReference type="Gene3D" id="3.40.50.300">
    <property type="entry name" value="P-loop containing nucleotide triphosphate hydrolases"/>
    <property type="match status" value="2"/>
</dbReference>
<dbReference type="Pfam" id="PF14516">
    <property type="entry name" value="AAA_35"/>
    <property type="match status" value="1"/>
</dbReference>
<dbReference type="Proteomes" id="UP000002384">
    <property type="component" value="Chromosome"/>
</dbReference>
<dbReference type="STRING" id="65393.PCC7424_2738"/>
<dbReference type="PROSITE" id="PS50011">
    <property type="entry name" value="PROTEIN_KINASE_DOM"/>
    <property type="match status" value="1"/>
</dbReference>
<dbReference type="Pfam" id="PF00069">
    <property type="entry name" value="Pkinase"/>
    <property type="match status" value="1"/>
</dbReference>
<dbReference type="InterPro" id="IPR053159">
    <property type="entry name" value="Hybrid_Histidine_Kinase"/>
</dbReference>
<feature type="coiled-coil region" evidence="1">
    <location>
        <begin position="1656"/>
        <end position="1708"/>
    </location>
</feature>
<dbReference type="InterPro" id="IPR011009">
    <property type="entry name" value="Kinase-like_dom_sf"/>
</dbReference>
<dbReference type="GO" id="GO:0004672">
    <property type="term" value="F:protein kinase activity"/>
    <property type="evidence" value="ECO:0007669"/>
    <property type="project" value="InterPro"/>
</dbReference>
<dbReference type="HOGENOM" id="CLU_000445_34_1_3"/>
<evidence type="ECO:0000259" key="4">
    <source>
        <dbReference type="PROSITE" id="PS50113"/>
    </source>
</evidence>
<dbReference type="SUPFAM" id="SSF52540">
    <property type="entry name" value="P-loop containing nucleoside triphosphate hydrolases"/>
    <property type="match status" value="2"/>
</dbReference>
<dbReference type="Pfam" id="PF01590">
    <property type="entry name" value="GAF"/>
    <property type="match status" value="1"/>
</dbReference>
<dbReference type="Pfam" id="PF08448">
    <property type="entry name" value="PAS_4"/>
    <property type="match status" value="1"/>
</dbReference>
<dbReference type="InterPro" id="IPR011990">
    <property type="entry name" value="TPR-like_helical_dom_sf"/>
</dbReference>
<dbReference type="InterPro" id="IPR027417">
    <property type="entry name" value="P-loop_NTPase"/>
</dbReference>
<dbReference type="Pfam" id="PF13191">
    <property type="entry name" value="AAA_16"/>
    <property type="match status" value="1"/>
</dbReference>
<protein>
    <submittedName>
        <fullName evidence="5">Putative PAS/PAC sensor protein</fullName>
    </submittedName>
</protein>
<dbReference type="SMART" id="SM00065">
    <property type="entry name" value="GAF"/>
    <property type="match status" value="1"/>
</dbReference>
<dbReference type="EMBL" id="CP001291">
    <property type="protein sequence ID" value="ACK71150.1"/>
    <property type="molecule type" value="Genomic_DNA"/>
</dbReference>
<dbReference type="InterPro" id="IPR029016">
    <property type="entry name" value="GAF-like_dom_sf"/>
</dbReference>
<dbReference type="InterPro" id="IPR013656">
    <property type="entry name" value="PAS_4"/>
</dbReference>
<dbReference type="GO" id="GO:0005524">
    <property type="term" value="F:ATP binding"/>
    <property type="evidence" value="ECO:0007669"/>
    <property type="project" value="InterPro"/>
</dbReference>
<evidence type="ECO:0000313" key="6">
    <source>
        <dbReference type="Proteomes" id="UP000002384"/>
    </source>
</evidence>
<dbReference type="SUPFAM" id="SSF48452">
    <property type="entry name" value="TPR-like"/>
    <property type="match status" value="1"/>
</dbReference>
<evidence type="ECO:0000256" key="1">
    <source>
        <dbReference type="SAM" id="Coils"/>
    </source>
</evidence>
<gene>
    <name evidence="5" type="ordered locus">PCC7424_2738</name>
</gene>
<evidence type="ECO:0000313" key="5">
    <source>
        <dbReference type="EMBL" id="ACK71150.1"/>
    </source>
</evidence>
<dbReference type="SMART" id="SM00091">
    <property type="entry name" value="PAS"/>
    <property type="match status" value="1"/>
</dbReference>
<dbReference type="InterPro" id="IPR000700">
    <property type="entry name" value="PAS-assoc_C"/>
</dbReference>
<dbReference type="Gene3D" id="1.10.510.10">
    <property type="entry name" value="Transferase(Phosphotransferase) domain 1"/>
    <property type="match status" value="1"/>
</dbReference>
<dbReference type="SUPFAM" id="SSF55781">
    <property type="entry name" value="GAF domain-like"/>
    <property type="match status" value="1"/>
</dbReference>
<dbReference type="NCBIfam" id="TIGR00229">
    <property type="entry name" value="sensory_box"/>
    <property type="match status" value="1"/>
</dbReference>
<feature type="domain" description="Protein kinase" evidence="2">
    <location>
        <begin position="12"/>
        <end position="275"/>
    </location>
</feature>
<accession>B7K7V4</accession>
<dbReference type="SUPFAM" id="SSF55785">
    <property type="entry name" value="PYP-like sensor domain (PAS domain)"/>
    <property type="match status" value="1"/>
</dbReference>
<dbReference type="CDD" id="cd14014">
    <property type="entry name" value="STKc_PknB_like"/>
    <property type="match status" value="1"/>
</dbReference>
<evidence type="ECO:0000259" key="3">
    <source>
        <dbReference type="PROSITE" id="PS50112"/>
    </source>
</evidence>
<name>B7K7V4_GLOC7</name>
<dbReference type="InterPro" id="IPR000014">
    <property type="entry name" value="PAS"/>
</dbReference>
<dbReference type="Gene3D" id="3.30.450.40">
    <property type="match status" value="1"/>
</dbReference>
<dbReference type="eggNOG" id="COG0515">
    <property type="taxonomic scope" value="Bacteria"/>
</dbReference>
<dbReference type="PROSITE" id="PS50113">
    <property type="entry name" value="PAC"/>
    <property type="match status" value="1"/>
</dbReference>
<feature type="domain" description="PAC" evidence="4">
    <location>
        <begin position="1591"/>
        <end position="1644"/>
    </location>
</feature>
<keyword evidence="1" id="KW-0175">Coiled coil</keyword>
<dbReference type="CDD" id="cd00130">
    <property type="entry name" value="PAS"/>
    <property type="match status" value="1"/>
</dbReference>
<keyword evidence="6" id="KW-1185">Reference proteome</keyword>
<dbReference type="eggNOG" id="COG1672">
    <property type="taxonomic scope" value="Bacteria"/>
</dbReference>
<organism evidence="5 6">
    <name type="scientific">Gloeothece citriformis (strain PCC 7424)</name>
    <name type="common">Cyanothece sp. (strain PCC 7424)</name>
    <dbReference type="NCBI Taxonomy" id="65393"/>
    <lineage>
        <taxon>Bacteria</taxon>
        <taxon>Bacillati</taxon>
        <taxon>Cyanobacteriota</taxon>
        <taxon>Cyanophyceae</taxon>
        <taxon>Oscillatoriophycideae</taxon>
        <taxon>Chroococcales</taxon>
        <taxon>Aphanothecaceae</taxon>
        <taxon>Gloeothece</taxon>
        <taxon>Gloeothece citriformis</taxon>
    </lineage>
</organism>
<sequence>MIVNSMKNIPGYIITQKVCDHSPILVYRGQRIEDQESVIIKTLPSDYPTLEEITWIKQDYLIGKSLNLPGIVKPHQFIHHQNIFAIILEDFGGISLSYFIQEKTLSLTQKLKIALAVAEILDQLHKVPIIHKDLNPANIVVNLETQEIKITDFIIASRLEFEKQCLSHHHFLQGTLAYMSPEQTGRMNCSLDYRTDIYSLGVTLYEMFTGSLPFSTSDPVELIHCHIAKKPVYPSLLNPQLPQSISDIIMKVLAKNPDERYQSAKGLKFDLETCLLQLQSDKNIKGFTLGERDHKTQLLISQKLYGREKEVNTLIKAFERVSQGRKELTLISGYSGIGKTSIINAIHHPILEAKGLFISGKFDPLKTNIPYSAFREAFQGLLENLLTEKQERIENWRKNLSNILINNGQIIINIIPEIEFIIGKQPQVTALDPSNSYHRFNEVFKNFINVFCQPEHPLVIVLDDLQWIDAESLKLIEMLMTDDRIKYLFIVGAYRDNEVNITHPLSRTLEKIKAKKSVIHSMVIEPLSCPDVLHLLIDTFDQTQIKENLYYLAEIIYHKSRGNPFYINQFIKKIYKNQLIYFDQTTDQWSWNLEKIQNFNLSDQSLSELMAISLSTLPSQTQNLLKFAACIGNKLQLTELAIITEKTEIEVAHQLWPALQAGLIIPCSEQYKIPLVFDLTETENDSIKNLEAEYQFLHDQVQQSAYSLIPPQEKPLTHVKIGRLLLENIPSEFKEERIFEIVNHLNLGIKLISTQKEKNQLAELNLIAGRKAKDSTAYKTAIEYFRLGLKLLAVDSWQTQYRLTLALYEETAETAYLIGEFEKTQKLIKLVFQQAETLLDKIKSYEIKFQVYIAENRLGEAIKSSIPVLKWLGVDFPETLTEDNIRQTLQEIQTTLAGKSIADLVNLPLMSDPCKLAAIKIMVRVGTAAYQGKPDFFLLIVLKEINLLLKYGNTDESAFIYACYGLILIEITGNIEQGYQFGQLALTLLEQKTTKKVEARTLLMVYSYIFYRKHHLKETLEGLVKGYRSGLENGDLEFASFIAHFYCFSCYFLGQDLHLLKKTIDKYHPSIKHNQQIKIYESNNNYRNTVLYLIGEITALPNIINHDNPVEYFSYSINQLMVNYLFEQYEKAVKYGKLAHSYLNHVRGTIATPVLYFYDSLARLALYSNRGLSEQPEILRTVTENQEKLQIFSDYVPENFAHKFYLVEAEKNRVLDNKAEAIDYYDRAISLAKQHDYCQEEALAHELAAKFYLSWGKDRIAQTYLTDAYYLYSRWGAKAKVNHLLKHYSQLLASLIDQNKKIHTDNKILQTSAEKLIIDHQVGSAILDLATVIKASQAIASEIVFSKLLSKLIKIVLENAGAQIGFLILEKEGKLFIEAQGTIKNNQIVVEESVKGIDSQNLPLSLLFYVQSSQKDIVLNNASEDKLFATDQYIMAQKPKSVLCTPILNHGKFIGLLYLENNLSPGVFTPERLEILKILCTQAAISLENAQLYEEMMLLNQNLQQEIKVRIAAEEALRESQEKLQAIIDNSPTVIYLKDCQGRYILVNRQFKHIFHLTDEQIEGKTDFELFPPDYVNLFVKNDQQVLKTKKYIEFEEIAPLDDGVHTYLAVKFPLYDKTGAIYAVCGISTDITERKQAELERIQFTQELSDKNVALEIARQQLAEYSHTLEQKVEERTEELSHTLEILKAAQAELLIENALLRTEEEQITYEYQVGGSLPIDAPTYVVRQADRQLYKALKQGQFCYVLNARQMGKSSLRIQITKRLTAEGVKCAAVDLSMIGSQNITIEQWYTGFTYVLASELNFLDYVNIRSWLKEHQGLSPVQRLREFICQIILKSVKENIVIFVDEIDSVLSLKFKLDDFFILLRSFYNHRSETPELNRITFVLLGVAHPSQLIQDKNRTPFNIGKAIELEGFKLYEAQPLLYGFKDHVDQPQEILKEVLNWTNGQPFLTQKICLLIGELSKSRAIPKANEWIEHLVKTEIIDNWEAKDNPEHLKTIRDRIFTSEHPASLLRLYQKIWLKGEVSVNYSPEEKELILSGLIIKKENQLQVKNKIYYQIFNADWIERNLNNGLLKS</sequence>
<dbReference type="InterPro" id="IPR041664">
    <property type="entry name" value="AAA_16"/>
</dbReference>
<dbReference type="Gene3D" id="3.30.450.20">
    <property type="entry name" value="PAS domain"/>
    <property type="match status" value="1"/>
</dbReference>
<dbReference type="PANTHER" id="PTHR43642:SF1">
    <property type="entry name" value="HYBRID SIGNAL TRANSDUCTION HISTIDINE KINASE G"/>
    <property type="match status" value="1"/>
</dbReference>
<reference evidence="6" key="1">
    <citation type="journal article" date="2011" name="MBio">
        <title>Novel metabolic attributes of the genus Cyanothece, comprising a group of unicellular nitrogen-fixing Cyanobacteria.</title>
        <authorList>
            <person name="Bandyopadhyay A."/>
            <person name="Elvitigala T."/>
            <person name="Welsh E."/>
            <person name="Stockel J."/>
            <person name="Liberton M."/>
            <person name="Min H."/>
            <person name="Sherman L.A."/>
            <person name="Pakrasi H.B."/>
        </authorList>
    </citation>
    <scope>NUCLEOTIDE SEQUENCE [LARGE SCALE GENOMIC DNA]</scope>
    <source>
        <strain evidence="6">PCC 7424</strain>
    </source>
</reference>
<dbReference type="PANTHER" id="PTHR43642">
    <property type="entry name" value="HYBRID SIGNAL TRANSDUCTION HISTIDINE KINASE G"/>
    <property type="match status" value="1"/>
</dbReference>
<feature type="domain" description="PAS" evidence="3">
    <location>
        <begin position="1520"/>
        <end position="1590"/>
    </location>
</feature>
<dbReference type="eggNOG" id="COG3899">
    <property type="taxonomic scope" value="Bacteria"/>
</dbReference>
<dbReference type="InterPro" id="IPR003018">
    <property type="entry name" value="GAF"/>
</dbReference>
<dbReference type="SUPFAM" id="SSF56112">
    <property type="entry name" value="Protein kinase-like (PK-like)"/>
    <property type="match status" value="1"/>
</dbReference>
<evidence type="ECO:0000259" key="2">
    <source>
        <dbReference type="PROSITE" id="PS50011"/>
    </source>
</evidence>
<proteinExistence type="predicted"/>
<dbReference type="InterPro" id="IPR000719">
    <property type="entry name" value="Prot_kinase_dom"/>
</dbReference>